<dbReference type="SUPFAM" id="SSF56672">
    <property type="entry name" value="DNA/RNA polymerases"/>
    <property type="match status" value="1"/>
</dbReference>
<evidence type="ECO:0000256" key="2">
    <source>
        <dbReference type="ARBA" id="ARBA00011541"/>
    </source>
</evidence>
<keyword evidence="8" id="KW-0540">Nuclease</keyword>
<evidence type="ECO:0000256" key="16">
    <source>
        <dbReference type="NCBIfam" id="TIGR00593"/>
    </source>
</evidence>
<dbReference type="GO" id="GO:0003677">
    <property type="term" value="F:DNA binding"/>
    <property type="evidence" value="ECO:0007669"/>
    <property type="project" value="UniProtKB-UniRule"/>
</dbReference>
<dbReference type="Gene3D" id="1.20.1060.10">
    <property type="entry name" value="Taq DNA Polymerase, Chain T, domain 4"/>
    <property type="match status" value="1"/>
</dbReference>
<dbReference type="InterPro" id="IPR002298">
    <property type="entry name" value="DNA_polymerase_A"/>
</dbReference>
<dbReference type="InterPro" id="IPR008918">
    <property type="entry name" value="HhH2"/>
</dbReference>
<dbReference type="FunFam" id="3.30.420.10:FF:000026">
    <property type="entry name" value="DNA polymerase I"/>
    <property type="match status" value="1"/>
</dbReference>
<dbReference type="GO" id="GO:0003887">
    <property type="term" value="F:DNA-directed DNA polymerase activity"/>
    <property type="evidence" value="ECO:0007669"/>
    <property type="project" value="UniProtKB-UniRule"/>
</dbReference>
<organism evidence="21 22">
    <name type="scientific">Pseudomonas savastanoi</name>
    <name type="common">Pseudomonas syringae pv. savastanoi</name>
    <dbReference type="NCBI Taxonomy" id="29438"/>
    <lineage>
        <taxon>Bacteria</taxon>
        <taxon>Pseudomonadati</taxon>
        <taxon>Pseudomonadota</taxon>
        <taxon>Gammaproteobacteria</taxon>
        <taxon>Pseudomonadales</taxon>
        <taxon>Pseudomonadaceae</taxon>
        <taxon>Pseudomonas</taxon>
    </lineage>
</organism>
<dbReference type="SMART" id="SM00474">
    <property type="entry name" value="35EXOc"/>
    <property type="match status" value="1"/>
</dbReference>
<dbReference type="RefSeq" id="WP_057442740.1">
    <property type="nucleotide sequence ID" value="NZ_JANAKN010000033.1"/>
</dbReference>
<evidence type="ECO:0000256" key="3">
    <source>
        <dbReference type="ARBA" id="ARBA00012417"/>
    </source>
</evidence>
<evidence type="ECO:0000256" key="17">
    <source>
        <dbReference type="RuleBase" id="RU004460"/>
    </source>
</evidence>
<keyword evidence="9 17" id="KW-0227">DNA damage</keyword>
<dbReference type="Pfam" id="PF01612">
    <property type="entry name" value="DNA_pol_A_exo1"/>
    <property type="match status" value="1"/>
</dbReference>
<dbReference type="SMART" id="SM00482">
    <property type="entry name" value="POLAc"/>
    <property type="match status" value="1"/>
</dbReference>
<dbReference type="InterPro" id="IPR002562">
    <property type="entry name" value="3'-5'_exonuclease_dom"/>
</dbReference>
<keyword evidence="6 17" id="KW-0548">Nucleotidyltransferase</keyword>
<dbReference type="NCBIfam" id="TIGR00593">
    <property type="entry name" value="pola"/>
    <property type="match status" value="1"/>
</dbReference>
<dbReference type="PANTHER" id="PTHR10133:SF27">
    <property type="entry name" value="DNA POLYMERASE NU"/>
    <property type="match status" value="1"/>
</dbReference>
<gene>
    <name evidence="17 21" type="primary">polA</name>
    <name evidence="21" type="ORF">NLO85_15125</name>
</gene>
<evidence type="ECO:0000256" key="4">
    <source>
        <dbReference type="ARBA" id="ARBA00020311"/>
    </source>
</evidence>
<keyword evidence="7 17" id="KW-0235">DNA replication</keyword>
<evidence type="ECO:0000313" key="22">
    <source>
        <dbReference type="Proteomes" id="UP001206018"/>
    </source>
</evidence>
<comment type="function">
    <text evidence="17">In addition to polymerase activity, this DNA polymerase exhibits 3'-5' and 5'-3' exonuclease activity.</text>
</comment>
<dbReference type="InterPro" id="IPR029060">
    <property type="entry name" value="PIN-like_dom_sf"/>
</dbReference>
<dbReference type="CDD" id="cd09859">
    <property type="entry name" value="PIN_53EXO"/>
    <property type="match status" value="1"/>
</dbReference>
<dbReference type="Gene3D" id="1.10.150.20">
    <property type="entry name" value="5' to 3' exonuclease, C-terminal subdomain"/>
    <property type="match status" value="2"/>
</dbReference>
<dbReference type="CDD" id="cd06139">
    <property type="entry name" value="DNA_polA_I_Ecoli_like_exo"/>
    <property type="match status" value="1"/>
</dbReference>
<comment type="caution">
    <text evidence="21">The sequence shown here is derived from an EMBL/GenBank/DDBJ whole genome shotgun (WGS) entry which is preliminary data.</text>
</comment>
<dbReference type="FunFam" id="1.20.1060.10:FF:000001">
    <property type="entry name" value="DNA polymerase I"/>
    <property type="match status" value="1"/>
</dbReference>
<evidence type="ECO:0000256" key="5">
    <source>
        <dbReference type="ARBA" id="ARBA00022679"/>
    </source>
</evidence>
<keyword evidence="13 17" id="KW-0238">DNA-binding</keyword>
<dbReference type="SMART" id="SM00475">
    <property type="entry name" value="53EXOc"/>
    <property type="match status" value="1"/>
</dbReference>
<evidence type="ECO:0000256" key="15">
    <source>
        <dbReference type="ARBA" id="ARBA00049244"/>
    </source>
</evidence>
<comment type="catalytic activity">
    <reaction evidence="15 17">
        <text>DNA(n) + a 2'-deoxyribonucleoside 5'-triphosphate = DNA(n+1) + diphosphate</text>
        <dbReference type="Rhea" id="RHEA:22508"/>
        <dbReference type="Rhea" id="RHEA-COMP:17339"/>
        <dbReference type="Rhea" id="RHEA-COMP:17340"/>
        <dbReference type="ChEBI" id="CHEBI:33019"/>
        <dbReference type="ChEBI" id="CHEBI:61560"/>
        <dbReference type="ChEBI" id="CHEBI:173112"/>
        <dbReference type="EC" id="2.7.7.7"/>
    </reaction>
</comment>
<dbReference type="InterPro" id="IPR018320">
    <property type="entry name" value="DNA_polymerase_1"/>
</dbReference>
<comment type="similarity">
    <text evidence="1 17">Belongs to the DNA polymerase type-A family.</text>
</comment>
<feature type="domain" description="DNA-directed DNA polymerase family A palm" evidence="20">
    <location>
        <begin position="679"/>
        <end position="885"/>
    </location>
</feature>
<evidence type="ECO:0000256" key="7">
    <source>
        <dbReference type="ARBA" id="ARBA00022705"/>
    </source>
</evidence>
<dbReference type="AlphaFoldDB" id="A0AAW5J4A8"/>
<keyword evidence="11 17" id="KW-0269">Exonuclease</keyword>
<name>A0AAW5J4A8_PSESS</name>
<dbReference type="FunFam" id="1.10.150.20:FF:000002">
    <property type="entry name" value="DNA polymerase I"/>
    <property type="match status" value="1"/>
</dbReference>
<dbReference type="GO" id="GO:0008409">
    <property type="term" value="F:5'-3' exonuclease activity"/>
    <property type="evidence" value="ECO:0007669"/>
    <property type="project" value="UniProtKB-UniRule"/>
</dbReference>
<protein>
    <recommendedName>
        <fullName evidence="4 16">DNA polymerase I</fullName>
        <ecNumber evidence="3 16">2.7.7.7</ecNumber>
    </recommendedName>
</protein>
<dbReference type="PANTHER" id="PTHR10133">
    <property type="entry name" value="DNA POLYMERASE I"/>
    <property type="match status" value="1"/>
</dbReference>
<dbReference type="GO" id="GO:0006302">
    <property type="term" value="P:double-strand break repair"/>
    <property type="evidence" value="ECO:0007669"/>
    <property type="project" value="TreeGrafter"/>
</dbReference>
<keyword evidence="12 17" id="KW-0239">DNA-directed DNA polymerase</keyword>
<dbReference type="EMBL" id="JANAKN010000033">
    <property type="protein sequence ID" value="MCQ3021878.1"/>
    <property type="molecule type" value="Genomic_DNA"/>
</dbReference>
<keyword evidence="5 17" id="KW-0808">Transferase</keyword>
<dbReference type="InterPro" id="IPR019760">
    <property type="entry name" value="DNA-dir_DNA_pol_A_CS"/>
</dbReference>
<dbReference type="SUPFAM" id="SSF88723">
    <property type="entry name" value="PIN domain-like"/>
    <property type="match status" value="1"/>
</dbReference>
<feature type="domain" description="5'-3' exonuclease" evidence="19">
    <location>
        <begin position="4"/>
        <end position="266"/>
    </location>
</feature>
<dbReference type="Gene3D" id="3.40.50.1010">
    <property type="entry name" value="5'-nuclease"/>
    <property type="match status" value="1"/>
</dbReference>
<dbReference type="Pfam" id="PF02739">
    <property type="entry name" value="5_3_exonuc_N"/>
    <property type="match status" value="1"/>
</dbReference>
<reference evidence="21" key="1">
    <citation type="submission" date="2022-07" db="EMBL/GenBank/DDBJ databases">
        <title>The diversity of lipopeptides in the P. syringae complex parallels phylogeny and sheds light on structural diversification during evolutionary history.</title>
        <authorList>
            <person name="Bricout A."/>
            <person name="Morris C.E."/>
            <person name="Chandeysson C."/>
            <person name="Duban M."/>
            <person name="Boistel C."/>
            <person name="Chataigne G."/>
            <person name="Lecouturier D."/>
            <person name="Jacques P."/>
            <person name="Leclere V."/>
            <person name="Rochex A."/>
        </authorList>
    </citation>
    <scope>NUCLEOTIDE SEQUENCE</scope>
    <source>
        <strain evidence="21">LYR0002</strain>
    </source>
</reference>
<keyword evidence="10 17" id="KW-0378">Hydrolase</keyword>
<dbReference type="EC" id="2.7.7.7" evidence="3 16"/>
<dbReference type="SUPFAM" id="SSF53098">
    <property type="entry name" value="Ribonuclease H-like"/>
    <property type="match status" value="1"/>
</dbReference>
<evidence type="ECO:0000256" key="1">
    <source>
        <dbReference type="ARBA" id="ARBA00007705"/>
    </source>
</evidence>
<dbReference type="GO" id="GO:0006261">
    <property type="term" value="P:DNA-templated DNA replication"/>
    <property type="evidence" value="ECO:0007669"/>
    <property type="project" value="UniProtKB-UniRule"/>
</dbReference>
<dbReference type="GO" id="GO:0008408">
    <property type="term" value="F:3'-5' exonuclease activity"/>
    <property type="evidence" value="ECO:0007669"/>
    <property type="project" value="UniProtKB-UniRule"/>
</dbReference>
<dbReference type="FunFam" id="1.10.150.20:FF:000003">
    <property type="entry name" value="DNA polymerase I"/>
    <property type="match status" value="1"/>
</dbReference>
<dbReference type="InterPro" id="IPR036279">
    <property type="entry name" value="5-3_exonuclease_C_sf"/>
</dbReference>
<dbReference type="FunFam" id="3.40.50.1010:FF:000001">
    <property type="entry name" value="DNA polymerase I"/>
    <property type="match status" value="1"/>
</dbReference>
<dbReference type="PROSITE" id="PS00447">
    <property type="entry name" value="DNA_POLYMERASE_A"/>
    <property type="match status" value="1"/>
</dbReference>
<evidence type="ECO:0000256" key="9">
    <source>
        <dbReference type="ARBA" id="ARBA00022763"/>
    </source>
</evidence>
<dbReference type="InterPro" id="IPR020045">
    <property type="entry name" value="DNA_polI_H3TH"/>
</dbReference>
<dbReference type="Pfam" id="PF01367">
    <property type="entry name" value="5_3_exonuc"/>
    <property type="match status" value="1"/>
</dbReference>
<proteinExistence type="inferred from homology"/>
<accession>A0AAW5J4A8</accession>
<dbReference type="InterPro" id="IPR020046">
    <property type="entry name" value="5-3_exonucl_a-hlix_arch_N"/>
</dbReference>
<dbReference type="CDD" id="cd09898">
    <property type="entry name" value="H3TH_53EXO"/>
    <property type="match status" value="1"/>
</dbReference>
<evidence type="ECO:0000256" key="13">
    <source>
        <dbReference type="ARBA" id="ARBA00023125"/>
    </source>
</evidence>
<dbReference type="InterPro" id="IPR043502">
    <property type="entry name" value="DNA/RNA_pol_sf"/>
</dbReference>
<keyword evidence="14 17" id="KW-0234">DNA repair</keyword>
<evidence type="ECO:0000259" key="20">
    <source>
        <dbReference type="SMART" id="SM00482"/>
    </source>
</evidence>
<dbReference type="Gene3D" id="3.30.420.10">
    <property type="entry name" value="Ribonuclease H-like superfamily/Ribonuclease H"/>
    <property type="match status" value="1"/>
</dbReference>
<dbReference type="CDD" id="cd08637">
    <property type="entry name" value="DNA_pol_A_pol_I_C"/>
    <property type="match status" value="1"/>
</dbReference>
<feature type="domain" description="3'-5' exonuclease" evidence="18">
    <location>
        <begin position="314"/>
        <end position="509"/>
    </location>
</feature>
<dbReference type="InterPro" id="IPR012337">
    <property type="entry name" value="RNaseH-like_sf"/>
</dbReference>
<evidence type="ECO:0000256" key="14">
    <source>
        <dbReference type="ARBA" id="ARBA00023204"/>
    </source>
</evidence>
<dbReference type="Pfam" id="PF00476">
    <property type="entry name" value="DNA_pol_A"/>
    <property type="match status" value="1"/>
</dbReference>
<evidence type="ECO:0000256" key="8">
    <source>
        <dbReference type="ARBA" id="ARBA00022722"/>
    </source>
</evidence>
<evidence type="ECO:0000259" key="19">
    <source>
        <dbReference type="SMART" id="SM00475"/>
    </source>
</evidence>
<dbReference type="PRINTS" id="PR00868">
    <property type="entry name" value="DNAPOLI"/>
</dbReference>
<comment type="subunit">
    <text evidence="2">Single-chain monomer with multiple functions.</text>
</comment>
<dbReference type="Gene3D" id="3.30.70.370">
    <property type="match status" value="1"/>
</dbReference>
<evidence type="ECO:0000256" key="6">
    <source>
        <dbReference type="ARBA" id="ARBA00022695"/>
    </source>
</evidence>
<evidence type="ECO:0000259" key="18">
    <source>
        <dbReference type="SMART" id="SM00474"/>
    </source>
</evidence>
<dbReference type="NCBIfam" id="NF004397">
    <property type="entry name" value="PRK05755.1"/>
    <property type="match status" value="1"/>
</dbReference>
<sequence>MTQAPLVLIDGSSYLYRAFHALPPLTTSKGLPTGAVKGVLNMLKSLRRQYPDSPFAVVFDAKGGTFRDALYTDYKANRPSMPDDLRVQVDLLHACVKGMGYPLLCVEGVEADDVIGTLARSSAAADRPVIISTGDKDMAQLVDGHITLVNTMTGSVLDVAGVKEKFGVGPEHIIDYLALMGDKVDNIPGVPGVGEKTAVGLLVGVGGGIKELYERLETVATLPIRGAKTLAAKLEEHRAMAFLSYELATIKIDVPLDIELDQLHCGEPDRDKLMELYAELEFKSWIEDLQRDAKRAGQELAVEEPTVEAKEAAYEVILEQSQFDAWLKKLNAAPLFAFVTQSNGTDAQRAQLVGLSFAIQTHEAAYIPLTHSYMGVPQQLDRDTVLKALKPLLEDPDKTKVGQHAKFAINLLANCALDGDQTQGIDLQGVRFDTILESYVLDSTATRHDRGSLVAKYLTHTPINFQEIAGKGAKQLTFDQIAIEQAGNYAAEEADLTLRLHEVFEARLAAIPTLQPVLNDIEMPLVPVLAGIERQGALVDANLLGIQSVELGDKMTALEREAFAIAGEEFNLGSPKQLGVILYEKLGMPILSKTATGQASTAEAVLAELAEQDFPLPKVLMQYRSMSKLKSTYTDRLPEQINPRTGRIHTSYHQAVAVTGRLSSSDPNLQNIPIRTAEGRRIRQAFVAPKGYKLLAADYSQIELRIMAHLAQDEGLLHAFRNDLDVHRATAAEVFGVELENVTTDMRRSAKAINFGLIYGMSAFGLAKQIGVDRKQSQAYVDRYFARYPGVLDYMERTRAQAAEQGFVETIFGRRLYLPDINAKNQSLRKGAERMAINAPMQGTAADIIKKAMVAVNGWLEESGLDARVILQVHDELVLEVREDLVDQISEQIRPHMSGAAELAVPLLVEVGVGNNWDEAH</sequence>
<dbReference type="SUPFAM" id="SSF47807">
    <property type="entry name" value="5' to 3' exonuclease, C-terminal subdomain"/>
    <property type="match status" value="1"/>
</dbReference>
<dbReference type="Proteomes" id="UP001206018">
    <property type="component" value="Unassembled WGS sequence"/>
</dbReference>
<dbReference type="SMART" id="SM00279">
    <property type="entry name" value="HhH2"/>
    <property type="match status" value="1"/>
</dbReference>
<dbReference type="InterPro" id="IPR002421">
    <property type="entry name" value="5-3_exonuclease"/>
</dbReference>
<dbReference type="InterPro" id="IPR001098">
    <property type="entry name" value="DNA-dir_DNA_pol_A_palm_dom"/>
</dbReference>
<evidence type="ECO:0000256" key="12">
    <source>
        <dbReference type="ARBA" id="ARBA00022932"/>
    </source>
</evidence>
<evidence type="ECO:0000313" key="21">
    <source>
        <dbReference type="EMBL" id="MCQ3021878.1"/>
    </source>
</evidence>
<dbReference type="InterPro" id="IPR036397">
    <property type="entry name" value="RNaseH_sf"/>
</dbReference>
<evidence type="ECO:0000256" key="11">
    <source>
        <dbReference type="ARBA" id="ARBA00022839"/>
    </source>
</evidence>
<evidence type="ECO:0000256" key="10">
    <source>
        <dbReference type="ARBA" id="ARBA00022801"/>
    </source>
</evidence>